<sequence length="146" mass="16697">MELILLQFVSPEVTRHVYCNNTWNIWGALLVLKLWHKGMIFSNVSVHSAELWVRVGSIPNDYKSHLFAETLANVIGQPFTIPWLESIKHKSDDSHMVIRINLAYHLIPGIYLKFTLGSPLHITHTPPQNIVMMHRSVDCEALNSMA</sequence>
<organism evidence="1 2">
    <name type="scientific">Escallonia rubra</name>
    <dbReference type="NCBI Taxonomy" id="112253"/>
    <lineage>
        <taxon>Eukaryota</taxon>
        <taxon>Viridiplantae</taxon>
        <taxon>Streptophyta</taxon>
        <taxon>Embryophyta</taxon>
        <taxon>Tracheophyta</taxon>
        <taxon>Spermatophyta</taxon>
        <taxon>Magnoliopsida</taxon>
        <taxon>eudicotyledons</taxon>
        <taxon>Gunneridae</taxon>
        <taxon>Pentapetalae</taxon>
        <taxon>asterids</taxon>
        <taxon>campanulids</taxon>
        <taxon>Escalloniales</taxon>
        <taxon>Escalloniaceae</taxon>
        <taxon>Escallonia</taxon>
    </lineage>
</organism>
<keyword evidence="2" id="KW-1185">Reference proteome</keyword>
<comment type="caution">
    <text evidence="1">The sequence shown here is derived from an EMBL/GenBank/DDBJ whole genome shotgun (WGS) entry which is preliminary data.</text>
</comment>
<dbReference type="AlphaFoldDB" id="A0AA88U6R4"/>
<proteinExistence type="predicted"/>
<dbReference type="Proteomes" id="UP001187471">
    <property type="component" value="Unassembled WGS sequence"/>
</dbReference>
<accession>A0AA88U6R4</accession>
<evidence type="ECO:0008006" key="3">
    <source>
        <dbReference type="Google" id="ProtNLM"/>
    </source>
</evidence>
<reference evidence="1" key="1">
    <citation type="submission" date="2022-12" db="EMBL/GenBank/DDBJ databases">
        <title>Draft genome assemblies for two species of Escallonia (Escalloniales).</title>
        <authorList>
            <person name="Chanderbali A."/>
            <person name="Dervinis C."/>
            <person name="Anghel I."/>
            <person name="Soltis D."/>
            <person name="Soltis P."/>
            <person name="Zapata F."/>
        </authorList>
    </citation>
    <scope>NUCLEOTIDE SEQUENCE</scope>
    <source>
        <strain evidence="1">UCBG92.1500</strain>
        <tissue evidence="1">Leaf</tissue>
    </source>
</reference>
<evidence type="ECO:0000313" key="2">
    <source>
        <dbReference type="Proteomes" id="UP001187471"/>
    </source>
</evidence>
<gene>
    <name evidence="1" type="ORF">RJ640_015136</name>
</gene>
<evidence type="ECO:0000313" key="1">
    <source>
        <dbReference type="EMBL" id="KAK2970711.1"/>
    </source>
</evidence>
<dbReference type="EMBL" id="JAVXUO010002663">
    <property type="protein sequence ID" value="KAK2970711.1"/>
    <property type="molecule type" value="Genomic_DNA"/>
</dbReference>
<protein>
    <recommendedName>
        <fullName evidence="3">DUF4283 domain-containing protein</fullName>
    </recommendedName>
</protein>
<name>A0AA88U6R4_9ASTE</name>